<dbReference type="SUPFAM" id="SSF103473">
    <property type="entry name" value="MFS general substrate transporter"/>
    <property type="match status" value="1"/>
</dbReference>
<sequence>MSQSTTGATKNAPKKTPQTRPKNEELTESGMTHRQVLQALSGLLLGMFVSMIASTVVSTSLPLIIGDLKGDQSAFTWVVTATLLATTVSTPLWGKLADLFNRKLLLQLALVIFVLSSAIAGFSQDASMLITMRVFQGLGAGGLAALSQIVMADIISPRERGKYAGLFGAVMAIGTIGGPLLGGVITDTLGWRWNFFVALPIAIVAIVLLQRTLHLPKLPKRTVSIDYLGIILISSGVSLLLIWVSMAGSQFDWASTTSFVMVGGAVLLLVLAVVAELKAKEPIIPMGLFKSRTFTLSVVASISVGVAMFGTSVFLSQYMQLARGATPTESGLLTIPMMGGLLISSTIVGALISRHGKWKAFMVSGSVLMIIGTTLLSFLHYDTNFWFVGASMFLLGAGVGMVMQNLVLVVQNETAVKNMGVATSAVTFFRSLGGTIGVSVMGSILGTVVASNIKEGVLTLAPEQQAVAMETLGSGTIPKVSALPDFLKVIVESAYGSGVGDVFLVAVPLAVITLIAVAFLPNAKLGTLTAIQRAKTEGTPSDDAPGTLKREIEDAEDALIDASSGVAALAAVGLAHPTDSEAELVDAASAGAGSGQSDSAK</sequence>
<dbReference type="FunFam" id="1.20.1720.10:FF:000004">
    <property type="entry name" value="EmrB/QacA family drug resistance transporter"/>
    <property type="match status" value="1"/>
</dbReference>
<keyword evidence="6 9" id="KW-1133">Transmembrane helix</keyword>
<evidence type="ECO:0000259" key="10">
    <source>
        <dbReference type="PROSITE" id="PS50850"/>
    </source>
</evidence>
<keyword evidence="7 9" id="KW-0472">Membrane</keyword>
<feature type="transmembrane region" description="Helical" evidence="9">
    <location>
        <begin position="335"/>
        <end position="353"/>
    </location>
</feature>
<dbReference type="PROSITE" id="PS50850">
    <property type="entry name" value="MFS"/>
    <property type="match status" value="1"/>
</dbReference>
<evidence type="ECO:0000313" key="12">
    <source>
        <dbReference type="Proteomes" id="UP000291483"/>
    </source>
</evidence>
<feature type="transmembrane region" description="Helical" evidence="9">
    <location>
        <begin position="502"/>
        <end position="523"/>
    </location>
</feature>
<dbReference type="Pfam" id="PF07690">
    <property type="entry name" value="MFS_1"/>
    <property type="match status" value="1"/>
</dbReference>
<evidence type="ECO:0000256" key="8">
    <source>
        <dbReference type="SAM" id="MobiDB-lite"/>
    </source>
</evidence>
<protein>
    <submittedName>
        <fullName evidence="11">EmrB/QacA subfamily drug resistance transporter</fullName>
    </submittedName>
</protein>
<feature type="transmembrane region" description="Helical" evidence="9">
    <location>
        <begin position="360"/>
        <end position="379"/>
    </location>
</feature>
<accession>A0A4Q8AP92</accession>
<dbReference type="GO" id="GO:0005886">
    <property type="term" value="C:plasma membrane"/>
    <property type="evidence" value="ECO:0007669"/>
    <property type="project" value="UniProtKB-SubCell"/>
</dbReference>
<keyword evidence="3" id="KW-0813">Transport</keyword>
<feature type="transmembrane region" description="Helical" evidence="9">
    <location>
        <begin position="431"/>
        <end position="453"/>
    </location>
</feature>
<dbReference type="Gene3D" id="1.20.1250.20">
    <property type="entry name" value="MFS general substrate transporter like domains"/>
    <property type="match status" value="1"/>
</dbReference>
<keyword evidence="12" id="KW-1185">Reference proteome</keyword>
<dbReference type="PANTHER" id="PTHR23501:SF197">
    <property type="entry name" value="COMD"/>
    <property type="match status" value="1"/>
</dbReference>
<feature type="transmembrane region" description="Helical" evidence="9">
    <location>
        <begin position="294"/>
        <end position="315"/>
    </location>
</feature>
<dbReference type="Proteomes" id="UP000291483">
    <property type="component" value="Unassembled WGS sequence"/>
</dbReference>
<dbReference type="NCBIfam" id="TIGR00711">
    <property type="entry name" value="efflux_EmrB"/>
    <property type="match status" value="1"/>
</dbReference>
<dbReference type="InterPro" id="IPR020846">
    <property type="entry name" value="MFS_dom"/>
</dbReference>
<feature type="transmembrane region" description="Helical" evidence="9">
    <location>
        <begin position="74"/>
        <end position="92"/>
    </location>
</feature>
<evidence type="ECO:0000256" key="1">
    <source>
        <dbReference type="ARBA" id="ARBA00004651"/>
    </source>
</evidence>
<evidence type="ECO:0000256" key="6">
    <source>
        <dbReference type="ARBA" id="ARBA00022989"/>
    </source>
</evidence>
<evidence type="ECO:0000256" key="9">
    <source>
        <dbReference type="SAM" id="Phobius"/>
    </source>
</evidence>
<feature type="transmembrane region" description="Helical" evidence="9">
    <location>
        <begin position="225"/>
        <end position="247"/>
    </location>
</feature>
<keyword evidence="4" id="KW-1003">Cell membrane</keyword>
<evidence type="ECO:0000256" key="4">
    <source>
        <dbReference type="ARBA" id="ARBA00022475"/>
    </source>
</evidence>
<comment type="subcellular location">
    <subcellularLocation>
        <location evidence="1">Cell membrane</location>
        <topology evidence="1">Multi-pass membrane protein</topology>
    </subcellularLocation>
</comment>
<evidence type="ECO:0000256" key="3">
    <source>
        <dbReference type="ARBA" id="ARBA00022448"/>
    </source>
</evidence>
<evidence type="ECO:0000256" key="2">
    <source>
        <dbReference type="ARBA" id="ARBA00007520"/>
    </source>
</evidence>
<feature type="region of interest" description="Disordered" evidence="8">
    <location>
        <begin position="1"/>
        <end position="29"/>
    </location>
</feature>
<feature type="transmembrane region" description="Helical" evidence="9">
    <location>
        <begin position="385"/>
        <end position="410"/>
    </location>
</feature>
<dbReference type="InterPro" id="IPR004638">
    <property type="entry name" value="EmrB-like"/>
</dbReference>
<proteinExistence type="inferred from homology"/>
<dbReference type="Gene3D" id="1.20.1720.10">
    <property type="entry name" value="Multidrug resistance protein D"/>
    <property type="match status" value="1"/>
</dbReference>
<dbReference type="EMBL" id="SHLC01000001">
    <property type="protein sequence ID" value="RZU66500.1"/>
    <property type="molecule type" value="Genomic_DNA"/>
</dbReference>
<feature type="transmembrane region" description="Helical" evidence="9">
    <location>
        <begin position="191"/>
        <end position="213"/>
    </location>
</feature>
<feature type="transmembrane region" description="Helical" evidence="9">
    <location>
        <begin position="36"/>
        <end position="54"/>
    </location>
</feature>
<feature type="domain" description="Major facilitator superfamily (MFS) profile" evidence="10">
    <location>
        <begin position="39"/>
        <end position="525"/>
    </location>
</feature>
<dbReference type="PRINTS" id="PR01036">
    <property type="entry name" value="TCRTETB"/>
</dbReference>
<dbReference type="InterPro" id="IPR036259">
    <property type="entry name" value="MFS_trans_sf"/>
</dbReference>
<evidence type="ECO:0000256" key="7">
    <source>
        <dbReference type="ARBA" id="ARBA00023136"/>
    </source>
</evidence>
<reference evidence="11 12" key="1">
    <citation type="submission" date="2019-02" db="EMBL/GenBank/DDBJ databases">
        <title>Sequencing the genomes of 1000 actinobacteria strains.</title>
        <authorList>
            <person name="Klenk H.-P."/>
        </authorList>
    </citation>
    <scope>NUCLEOTIDE SEQUENCE [LARGE SCALE GENOMIC DNA]</scope>
    <source>
        <strain evidence="11 12">DSM 18319</strain>
    </source>
</reference>
<dbReference type="GO" id="GO:0022857">
    <property type="term" value="F:transmembrane transporter activity"/>
    <property type="evidence" value="ECO:0007669"/>
    <property type="project" value="InterPro"/>
</dbReference>
<evidence type="ECO:0000256" key="5">
    <source>
        <dbReference type="ARBA" id="ARBA00022692"/>
    </source>
</evidence>
<dbReference type="PANTHER" id="PTHR23501">
    <property type="entry name" value="MAJOR FACILITATOR SUPERFAMILY"/>
    <property type="match status" value="1"/>
</dbReference>
<feature type="transmembrane region" description="Helical" evidence="9">
    <location>
        <begin position="104"/>
        <end position="122"/>
    </location>
</feature>
<organism evidence="11 12">
    <name type="scientific">Microterricola gilva</name>
    <dbReference type="NCBI Taxonomy" id="393267"/>
    <lineage>
        <taxon>Bacteria</taxon>
        <taxon>Bacillati</taxon>
        <taxon>Actinomycetota</taxon>
        <taxon>Actinomycetes</taxon>
        <taxon>Micrococcales</taxon>
        <taxon>Microbacteriaceae</taxon>
        <taxon>Microterricola</taxon>
    </lineage>
</organism>
<dbReference type="CDD" id="cd17502">
    <property type="entry name" value="MFS_Azr1_MDR_like"/>
    <property type="match status" value="1"/>
</dbReference>
<comment type="similarity">
    <text evidence="2">Belongs to the major facilitator superfamily. TCR/Tet family.</text>
</comment>
<feature type="transmembrane region" description="Helical" evidence="9">
    <location>
        <begin position="163"/>
        <end position="185"/>
    </location>
</feature>
<gene>
    <name evidence="11" type="ORF">EV379_2858</name>
</gene>
<comment type="caution">
    <text evidence="11">The sequence shown here is derived from an EMBL/GenBank/DDBJ whole genome shotgun (WGS) entry which is preliminary data.</text>
</comment>
<keyword evidence="5 9" id="KW-0812">Transmembrane</keyword>
<dbReference type="AlphaFoldDB" id="A0A4Q8AP92"/>
<name>A0A4Q8AP92_9MICO</name>
<evidence type="ECO:0000313" key="11">
    <source>
        <dbReference type="EMBL" id="RZU66500.1"/>
    </source>
</evidence>
<dbReference type="InterPro" id="IPR011701">
    <property type="entry name" value="MFS"/>
</dbReference>
<feature type="transmembrane region" description="Helical" evidence="9">
    <location>
        <begin position="134"/>
        <end position="151"/>
    </location>
</feature>
<feature type="transmembrane region" description="Helical" evidence="9">
    <location>
        <begin position="253"/>
        <end position="274"/>
    </location>
</feature>